<keyword evidence="6" id="KW-1185">Reference proteome</keyword>
<name>A0A540X2J8_9BACT</name>
<organism evidence="5 6">
    <name type="scientific">Myxococcus llanfairpwllgwyngyllgogerychwyrndrobwllllantysiliogogogochensis</name>
    <dbReference type="NCBI Taxonomy" id="2590453"/>
    <lineage>
        <taxon>Bacteria</taxon>
        <taxon>Pseudomonadati</taxon>
        <taxon>Myxococcota</taxon>
        <taxon>Myxococcia</taxon>
        <taxon>Myxococcales</taxon>
        <taxon>Cystobacterineae</taxon>
        <taxon>Myxococcaceae</taxon>
        <taxon>Myxococcus</taxon>
    </lineage>
</organism>
<proteinExistence type="inferred from homology"/>
<gene>
    <name evidence="5" type="ORF">FJV41_13245</name>
</gene>
<dbReference type="AlphaFoldDB" id="A0A540X2J8"/>
<protein>
    <submittedName>
        <fullName evidence="5">BlaI/MecI/CopY family transcriptional regulator</fullName>
    </submittedName>
</protein>
<keyword evidence="2" id="KW-0805">Transcription regulation</keyword>
<dbReference type="Proteomes" id="UP000315369">
    <property type="component" value="Unassembled WGS sequence"/>
</dbReference>
<dbReference type="InterPro" id="IPR036390">
    <property type="entry name" value="WH_DNA-bd_sf"/>
</dbReference>
<comment type="similarity">
    <text evidence="1">Belongs to the BlaI transcriptional regulatory family.</text>
</comment>
<dbReference type="InterPro" id="IPR036388">
    <property type="entry name" value="WH-like_DNA-bd_sf"/>
</dbReference>
<evidence type="ECO:0000256" key="1">
    <source>
        <dbReference type="ARBA" id="ARBA00011046"/>
    </source>
</evidence>
<accession>A0A540X2J8</accession>
<dbReference type="Pfam" id="PF03965">
    <property type="entry name" value="Penicillinase_R"/>
    <property type="match status" value="1"/>
</dbReference>
<evidence type="ECO:0000256" key="2">
    <source>
        <dbReference type="ARBA" id="ARBA00023015"/>
    </source>
</evidence>
<evidence type="ECO:0000256" key="3">
    <source>
        <dbReference type="ARBA" id="ARBA00023125"/>
    </source>
</evidence>
<dbReference type="PIRSF" id="PIRSF019455">
    <property type="entry name" value="CopR_AtkY"/>
    <property type="match status" value="1"/>
</dbReference>
<comment type="caution">
    <text evidence="5">The sequence shown here is derived from an EMBL/GenBank/DDBJ whole genome shotgun (WGS) entry which is preliminary data.</text>
</comment>
<dbReference type="OrthoDB" id="9813987at2"/>
<keyword evidence="4" id="KW-0804">Transcription</keyword>
<dbReference type="SUPFAM" id="SSF46785">
    <property type="entry name" value="Winged helix' DNA-binding domain"/>
    <property type="match status" value="1"/>
</dbReference>
<evidence type="ECO:0000313" key="5">
    <source>
        <dbReference type="EMBL" id="TQF15485.1"/>
    </source>
</evidence>
<evidence type="ECO:0000313" key="6">
    <source>
        <dbReference type="Proteomes" id="UP000315369"/>
    </source>
</evidence>
<dbReference type="GO" id="GO:0045892">
    <property type="term" value="P:negative regulation of DNA-templated transcription"/>
    <property type="evidence" value="ECO:0007669"/>
    <property type="project" value="InterPro"/>
</dbReference>
<dbReference type="RefSeq" id="WP_141642827.1">
    <property type="nucleotide sequence ID" value="NZ_VIFM01000042.1"/>
</dbReference>
<dbReference type="EMBL" id="VIFM01000042">
    <property type="protein sequence ID" value="TQF15485.1"/>
    <property type="molecule type" value="Genomic_DNA"/>
</dbReference>
<dbReference type="Gene3D" id="1.10.10.10">
    <property type="entry name" value="Winged helix-like DNA-binding domain superfamily/Winged helix DNA-binding domain"/>
    <property type="match status" value="1"/>
</dbReference>
<dbReference type="GO" id="GO:0003677">
    <property type="term" value="F:DNA binding"/>
    <property type="evidence" value="ECO:0007669"/>
    <property type="project" value="UniProtKB-KW"/>
</dbReference>
<keyword evidence="3" id="KW-0238">DNA-binding</keyword>
<evidence type="ECO:0000256" key="4">
    <source>
        <dbReference type="ARBA" id="ARBA00023163"/>
    </source>
</evidence>
<reference evidence="5 6" key="1">
    <citation type="submission" date="2019-06" db="EMBL/GenBank/DDBJ databases">
        <authorList>
            <person name="Livingstone P."/>
            <person name="Whitworth D."/>
        </authorList>
    </citation>
    <scope>NUCLEOTIDE SEQUENCE [LARGE SCALE GENOMIC DNA]</scope>
    <source>
        <strain evidence="5 6">AM401</strain>
    </source>
</reference>
<sequence>MAEDRTVFVKKRTWEPLGTLEAAVMKVVWTQAPVTAREVCDRMTGREERAYTTIMTTMDRLHRKGLLVREKDGLAWRYNSALSQPEFEKALADGLAADILQSHGEAALAAFVDAAAEVDESLLDRLSLLIAERRRGRK</sequence>
<dbReference type="InterPro" id="IPR005650">
    <property type="entry name" value="BlaI_family"/>
</dbReference>